<evidence type="ECO:0000313" key="5">
    <source>
        <dbReference type="Proteomes" id="UP000612585"/>
    </source>
</evidence>
<gene>
    <name evidence="4" type="ORF">Vau01_115700</name>
</gene>
<dbReference type="RefSeq" id="WP_204011874.1">
    <property type="nucleotide sequence ID" value="NZ_BOPG01000106.1"/>
</dbReference>
<name>A0A8J3ZH28_9ACTN</name>
<evidence type="ECO:0000259" key="3">
    <source>
        <dbReference type="SMART" id="SM01043"/>
    </source>
</evidence>
<dbReference type="Gene3D" id="1.10.10.10">
    <property type="entry name" value="Winged helix-like DNA-binding domain superfamily/Winged helix DNA-binding domain"/>
    <property type="match status" value="1"/>
</dbReference>
<comment type="caution">
    <text evidence="4">The sequence shown here is derived from an EMBL/GenBank/DDBJ whole genome shotgun (WGS) entry which is preliminary data.</text>
</comment>
<dbReference type="SUPFAM" id="SSF48452">
    <property type="entry name" value="TPR-like"/>
    <property type="match status" value="1"/>
</dbReference>
<proteinExistence type="predicted"/>
<reference evidence="4" key="1">
    <citation type="submission" date="2021-01" db="EMBL/GenBank/DDBJ databases">
        <title>Whole genome shotgun sequence of Virgisporangium aurantiacum NBRC 16421.</title>
        <authorList>
            <person name="Komaki H."/>
            <person name="Tamura T."/>
        </authorList>
    </citation>
    <scope>NUCLEOTIDE SEQUENCE</scope>
    <source>
        <strain evidence="4">NBRC 16421</strain>
    </source>
</reference>
<dbReference type="CDD" id="cd15831">
    <property type="entry name" value="BTAD"/>
    <property type="match status" value="1"/>
</dbReference>
<feature type="domain" description="Bacterial transcriptional activator" evidence="3">
    <location>
        <begin position="95"/>
        <end position="237"/>
    </location>
</feature>
<dbReference type="GO" id="GO:0006355">
    <property type="term" value="P:regulation of DNA-templated transcription"/>
    <property type="evidence" value="ECO:0007669"/>
    <property type="project" value="InterPro"/>
</dbReference>
<protein>
    <recommendedName>
        <fullName evidence="3">Bacterial transcriptional activator domain-containing protein</fullName>
    </recommendedName>
</protein>
<dbReference type="AlphaFoldDB" id="A0A8J3ZH28"/>
<dbReference type="InterPro" id="IPR005158">
    <property type="entry name" value="BTAD"/>
</dbReference>
<dbReference type="InterPro" id="IPR016032">
    <property type="entry name" value="Sig_transdc_resp-reg_C-effctor"/>
</dbReference>
<dbReference type="InterPro" id="IPR011990">
    <property type="entry name" value="TPR-like_helical_dom_sf"/>
</dbReference>
<dbReference type="InterPro" id="IPR051677">
    <property type="entry name" value="AfsR-DnrI-RedD_regulator"/>
</dbReference>
<dbReference type="PANTHER" id="PTHR35807:SF1">
    <property type="entry name" value="TRANSCRIPTIONAL REGULATOR REDD"/>
    <property type="match status" value="1"/>
</dbReference>
<dbReference type="PANTHER" id="PTHR35807">
    <property type="entry name" value="TRANSCRIPTIONAL REGULATOR REDD-RELATED"/>
    <property type="match status" value="1"/>
</dbReference>
<organism evidence="4 5">
    <name type="scientific">Virgisporangium aurantiacum</name>
    <dbReference type="NCBI Taxonomy" id="175570"/>
    <lineage>
        <taxon>Bacteria</taxon>
        <taxon>Bacillati</taxon>
        <taxon>Actinomycetota</taxon>
        <taxon>Actinomycetes</taxon>
        <taxon>Micromonosporales</taxon>
        <taxon>Micromonosporaceae</taxon>
        <taxon>Virgisporangium</taxon>
    </lineage>
</organism>
<accession>A0A8J3ZH28</accession>
<dbReference type="InterPro" id="IPR036388">
    <property type="entry name" value="WH-like_DNA-bd_sf"/>
</dbReference>
<sequence length="248" mass="26923">MEFGVLGPLAVWRTSPAGPLTAPKLRALLLLLLIEGEPVPPGQLLDIFSRGRASSAPPTIHVSVHRLRRWLRQHGGHRLDLTPHGYALDVDPLLVDAGQFRRRLAAANAAVDPSARIDLLSSALSLWRGRIGYDAPAALQQRAAVRRLEALREEAAVRLAETSLEAGEPESALPFLDDVARAVPFDERVQAQLALVLAASGRQADALAVVTSTRRLLADELGLEPGPQLREAHLRILRQHVLPAHRIG</sequence>
<evidence type="ECO:0000313" key="4">
    <source>
        <dbReference type="EMBL" id="GIJ64054.1"/>
    </source>
</evidence>
<dbReference type="SMART" id="SM01043">
    <property type="entry name" value="BTAD"/>
    <property type="match status" value="1"/>
</dbReference>
<keyword evidence="1" id="KW-0805">Transcription regulation</keyword>
<dbReference type="Gene3D" id="1.25.40.10">
    <property type="entry name" value="Tetratricopeptide repeat domain"/>
    <property type="match status" value="1"/>
</dbReference>
<evidence type="ECO:0000256" key="1">
    <source>
        <dbReference type="ARBA" id="ARBA00023015"/>
    </source>
</evidence>
<dbReference type="GO" id="GO:0003677">
    <property type="term" value="F:DNA binding"/>
    <property type="evidence" value="ECO:0007669"/>
    <property type="project" value="InterPro"/>
</dbReference>
<dbReference type="SUPFAM" id="SSF46894">
    <property type="entry name" value="C-terminal effector domain of the bipartite response regulators"/>
    <property type="match status" value="1"/>
</dbReference>
<keyword evidence="5" id="KW-1185">Reference proteome</keyword>
<evidence type="ECO:0000256" key="2">
    <source>
        <dbReference type="ARBA" id="ARBA00023163"/>
    </source>
</evidence>
<dbReference type="Proteomes" id="UP000612585">
    <property type="component" value="Unassembled WGS sequence"/>
</dbReference>
<dbReference type="Pfam" id="PF03704">
    <property type="entry name" value="BTAD"/>
    <property type="match status" value="1"/>
</dbReference>
<keyword evidence="2" id="KW-0804">Transcription</keyword>
<dbReference type="EMBL" id="BOPG01000106">
    <property type="protein sequence ID" value="GIJ64054.1"/>
    <property type="molecule type" value="Genomic_DNA"/>
</dbReference>